<comment type="caution">
    <text evidence="2">The sequence shown here is derived from an EMBL/GenBank/DDBJ whole genome shotgun (WGS) entry which is preliminary data.</text>
</comment>
<sequence>MGSALRRLRAAVTTVGLGVAATAVVVIPTAGTAFAASCPDNNHPNLDGRAGNLFIASNARIRTGPSTNCTSVGQGQLNHWVTYYCWKNGDGGTWTYLYDWTINVSGWVSDSLLSQSGSQSSCV</sequence>
<dbReference type="EMBL" id="BMPI01000024">
    <property type="protein sequence ID" value="GGM42200.1"/>
    <property type="molecule type" value="Genomic_DNA"/>
</dbReference>
<dbReference type="Proteomes" id="UP000642070">
    <property type="component" value="Unassembled WGS sequence"/>
</dbReference>
<proteinExistence type="predicted"/>
<protein>
    <recommendedName>
        <fullName evidence="4">SH3b domain-containing protein</fullName>
    </recommendedName>
</protein>
<keyword evidence="3" id="KW-1185">Reference proteome</keyword>
<evidence type="ECO:0000313" key="3">
    <source>
        <dbReference type="Proteomes" id="UP000642070"/>
    </source>
</evidence>
<feature type="signal peptide" evidence="1">
    <location>
        <begin position="1"/>
        <end position="35"/>
    </location>
</feature>
<evidence type="ECO:0000313" key="2">
    <source>
        <dbReference type="EMBL" id="GGM42200.1"/>
    </source>
</evidence>
<keyword evidence="1" id="KW-0732">Signal</keyword>
<evidence type="ECO:0000256" key="1">
    <source>
        <dbReference type="SAM" id="SignalP"/>
    </source>
</evidence>
<evidence type="ECO:0008006" key="4">
    <source>
        <dbReference type="Google" id="ProtNLM"/>
    </source>
</evidence>
<organism evidence="2 3">
    <name type="scientific">Dactylosporangium sucinum</name>
    <dbReference type="NCBI Taxonomy" id="1424081"/>
    <lineage>
        <taxon>Bacteria</taxon>
        <taxon>Bacillati</taxon>
        <taxon>Actinomycetota</taxon>
        <taxon>Actinomycetes</taxon>
        <taxon>Micromonosporales</taxon>
        <taxon>Micromonosporaceae</taxon>
        <taxon>Dactylosporangium</taxon>
    </lineage>
</organism>
<reference evidence="2" key="2">
    <citation type="submission" date="2020-09" db="EMBL/GenBank/DDBJ databases">
        <authorList>
            <person name="Sun Q."/>
            <person name="Ohkuma M."/>
        </authorList>
    </citation>
    <scope>NUCLEOTIDE SEQUENCE</scope>
    <source>
        <strain evidence="2">JCM 19831</strain>
    </source>
</reference>
<dbReference type="AlphaFoldDB" id="A0A917WYN1"/>
<feature type="chain" id="PRO_5037126368" description="SH3b domain-containing protein" evidence="1">
    <location>
        <begin position="36"/>
        <end position="123"/>
    </location>
</feature>
<name>A0A917WYN1_9ACTN</name>
<accession>A0A917WYN1</accession>
<reference evidence="2" key="1">
    <citation type="journal article" date="2014" name="Int. J. Syst. Evol. Microbiol.">
        <title>Complete genome sequence of Corynebacterium casei LMG S-19264T (=DSM 44701T), isolated from a smear-ripened cheese.</title>
        <authorList>
            <consortium name="US DOE Joint Genome Institute (JGI-PGF)"/>
            <person name="Walter F."/>
            <person name="Albersmeier A."/>
            <person name="Kalinowski J."/>
            <person name="Ruckert C."/>
        </authorList>
    </citation>
    <scope>NUCLEOTIDE SEQUENCE</scope>
    <source>
        <strain evidence="2">JCM 19831</strain>
    </source>
</reference>
<gene>
    <name evidence="2" type="ORF">GCM10007977_049660</name>
</gene>